<gene>
    <name evidence="1" type="ORF">LIER_40959</name>
</gene>
<accession>A0AAV3R3K6</accession>
<dbReference type="CDD" id="cd09272">
    <property type="entry name" value="RNase_HI_RT_Ty1"/>
    <property type="match status" value="1"/>
</dbReference>
<dbReference type="SUPFAM" id="SSF56672">
    <property type="entry name" value="DNA/RNA polymerases"/>
    <property type="match status" value="1"/>
</dbReference>
<dbReference type="EMBL" id="BAABME010024543">
    <property type="protein sequence ID" value="GAA0170424.1"/>
    <property type="molecule type" value="Genomic_DNA"/>
</dbReference>
<dbReference type="Proteomes" id="UP001454036">
    <property type="component" value="Unassembled WGS sequence"/>
</dbReference>
<dbReference type="PANTHER" id="PTHR11439">
    <property type="entry name" value="GAG-POL-RELATED RETROTRANSPOSON"/>
    <property type="match status" value="1"/>
</dbReference>
<dbReference type="PANTHER" id="PTHR11439:SF467">
    <property type="entry name" value="INTEGRASE CATALYTIC DOMAIN-CONTAINING PROTEIN"/>
    <property type="match status" value="1"/>
</dbReference>
<evidence type="ECO:0000313" key="1">
    <source>
        <dbReference type="EMBL" id="GAA0170424.1"/>
    </source>
</evidence>
<dbReference type="InterPro" id="IPR043502">
    <property type="entry name" value="DNA/RNA_pol_sf"/>
</dbReference>
<comment type="caution">
    <text evidence="1">The sequence shown here is derived from an EMBL/GenBank/DDBJ whole genome shotgun (WGS) entry which is preliminary data.</text>
</comment>
<name>A0AAV3R3K6_LITER</name>
<reference evidence="1 2" key="1">
    <citation type="submission" date="2024-01" db="EMBL/GenBank/DDBJ databases">
        <title>The complete chloroplast genome sequence of Lithospermum erythrorhizon: insights into the phylogenetic relationship among Boraginaceae species and the maternal lineages of purple gromwells.</title>
        <authorList>
            <person name="Okada T."/>
            <person name="Watanabe K."/>
        </authorList>
    </citation>
    <scope>NUCLEOTIDE SEQUENCE [LARGE SCALE GENOMIC DNA]</scope>
</reference>
<keyword evidence="2" id="KW-1185">Reference proteome</keyword>
<sequence length="215" mass="24795">MYAMICTRPDIAYTVVLVSRFLANPSKEHWEGVKWILRYLKGTYKSCICYGSSLTYPEKLSAYECDMVGDIDSMRSTSGYLFTYTGGALSWQSKLQKCVALSTTEAEYIAMTGCCKEMLWHKRFFKELGIDQEKFTVLCDSQSATHLSKNPSFHSRSKHIHIRYHWVREVLEEKSLYLDKVHTDDNGVDMLTKLLPKSKHEICCVIARLGTRNFL</sequence>
<protein>
    <recommendedName>
        <fullName evidence="3">Retrovirus-related Pol polyprotein from transposon TNT 1-94</fullName>
    </recommendedName>
</protein>
<evidence type="ECO:0008006" key="3">
    <source>
        <dbReference type="Google" id="ProtNLM"/>
    </source>
</evidence>
<evidence type="ECO:0000313" key="2">
    <source>
        <dbReference type="Proteomes" id="UP001454036"/>
    </source>
</evidence>
<dbReference type="AlphaFoldDB" id="A0AAV3R3K6"/>
<proteinExistence type="predicted"/>
<organism evidence="1 2">
    <name type="scientific">Lithospermum erythrorhizon</name>
    <name type="common">Purple gromwell</name>
    <name type="synonym">Lithospermum officinale var. erythrorhizon</name>
    <dbReference type="NCBI Taxonomy" id="34254"/>
    <lineage>
        <taxon>Eukaryota</taxon>
        <taxon>Viridiplantae</taxon>
        <taxon>Streptophyta</taxon>
        <taxon>Embryophyta</taxon>
        <taxon>Tracheophyta</taxon>
        <taxon>Spermatophyta</taxon>
        <taxon>Magnoliopsida</taxon>
        <taxon>eudicotyledons</taxon>
        <taxon>Gunneridae</taxon>
        <taxon>Pentapetalae</taxon>
        <taxon>asterids</taxon>
        <taxon>lamiids</taxon>
        <taxon>Boraginales</taxon>
        <taxon>Boraginaceae</taxon>
        <taxon>Boraginoideae</taxon>
        <taxon>Lithospermeae</taxon>
        <taxon>Lithospermum</taxon>
    </lineage>
</organism>